<dbReference type="Gene3D" id="3.30.565.10">
    <property type="entry name" value="Histidine kinase-like ATPase, C-terminal domain"/>
    <property type="match status" value="1"/>
</dbReference>
<evidence type="ECO:0000256" key="9">
    <source>
        <dbReference type="SAM" id="Phobius"/>
    </source>
</evidence>
<evidence type="ECO:0000313" key="11">
    <source>
        <dbReference type="EMBL" id="MBF4692396.1"/>
    </source>
</evidence>
<gene>
    <name evidence="11" type="ORF">ISU02_04675</name>
</gene>
<dbReference type="PROSITE" id="PS50109">
    <property type="entry name" value="HIS_KIN"/>
    <property type="match status" value="1"/>
</dbReference>
<dbReference type="Pfam" id="PF00497">
    <property type="entry name" value="SBP_bac_3"/>
    <property type="match status" value="1"/>
</dbReference>
<accession>A0ABR9ZPK4</accession>
<keyword evidence="9" id="KW-1133">Transmembrane helix</keyword>
<sequence length="662" mass="75431">MRRKIILMGTILVSIFLILLDQYTTSTYYMNVFQYFFGVHHLTLEDKVFLKAHSPLIYASDNNSPPLRYFDEETGQYKGIGIDYLRALSIELETEIQFEPMIWEDALQALKEGRADICDMYPSKERSEIYLFSDPIYYQRGVILVPKSDNSIHNAGDLEGKRVAVQKGDYVHEYLKRNVKNINYFLGADYEKNLKPLLNGEVDALVGDEPVISYFMGLYDLSEKFRIVDEPLYELPMVLSMPLEEKRLQMIINKGIYALNQKKTINKIQQKWFGISTPIDNDNSVRQFSIIVVGVAMFVLIIVVLILIWNLELKKAVDEQTNALKMSKNNLQTILDGLSHLIVVVTNDLRVLSANALFYELFGIAETTSDIELRSLIPGINAHTREQWLVLREGNEQIIKGRTFWVMPYHIQYEDQLEETTLLMFEDVTDRKVNEANLLHDNKMAAIGQLATGVAHEIRNPLGLIRNYAFLLKRNHKDENLITQSLSVIEESVDKASSIIDNLLNFSRLSDDSAHLIHLKSVIENVIQLNEKLMSKSHMNCQLILEDIEINIQEESLKHILINLINNALDAMPHGGQLTIWLKNGAAGPSIHVIDTGIGIEESTKAKLFDPFFTTKEVGEGTGLGLYIVYNELHKIGGKIEVKSKVGKGTIFKIHLKKDNEA</sequence>
<feature type="domain" description="Histidine kinase" evidence="10">
    <location>
        <begin position="453"/>
        <end position="660"/>
    </location>
</feature>
<dbReference type="InterPro" id="IPR000014">
    <property type="entry name" value="PAS"/>
</dbReference>
<keyword evidence="6" id="KW-0418">Kinase</keyword>
<protein>
    <recommendedName>
        <fullName evidence="2">histidine kinase</fullName>
        <ecNumber evidence="2">2.7.13.3</ecNumber>
    </recommendedName>
</protein>
<dbReference type="CDD" id="cd00082">
    <property type="entry name" value="HisKA"/>
    <property type="match status" value="1"/>
</dbReference>
<dbReference type="Pfam" id="PF13188">
    <property type="entry name" value="PAS_8"/>
    <property type="match status" value="1"/>
</dbReference>
<dbReference type="Gene3D" id="1.10.287.130">
    <property type="match status" value="1"/>
</dbReference>
<dbReference type="InterPro" id="IPR003661">
    <property type="entry name" value="HisK_dim/P_dom"/>
</dbReference>
<dbReference type="SUPFAM" id="SSF55785">
    <property type="entry name" value="PYP-like sensor domain (PAS domain)"/>
    <property type="match status" value="1"/>
</dbReference>
<dbReference type="InterPro" id="IPR036890">
    <property type="entry name" value="HATPase_C_sf"/>
</dbReference>
<dbReference type="InterPro" id="IPR004358">
    <property type="entry name" value="Sig_transdc_His_kin-like_C"/>
</dbReference>
<keyword evidence="4" id="KW-0808">Transferase</keyword>
<reference evidence="11 12" key="1">
    <citation type="submission" date="2020-11" db="EMBL/GenBank/DDBJ databases">
        <title>Fusibacter basophilias sp. nov.</title>
        <authorList>
            <person name="Qiu D."/>
        </authorList>
    </citation>
    <scope>NUCLEOTIDE SEQUENCE [LARGE SCALE GENOMIC DNA]</scope>
    <source>
        <strain evidence="11 12">Q10-2</strain>
    </source>
</reference>
<keyword evidence="8" id="KW-0902">Two-component regulatory system</keyword>
<keyword evidence="12" id="KW-1185">Reference proteome</keyword>
<dbReference type="PRINTS" id="PR00344">
    <property type="entry name" value="BCTRLSENSOR"/>
</dbReference>
<evidence type="ECO:0000313" key="12">
    <source>
        <dbReference type="Proteomes" id="UP000614200"/>
    </source>
</evidence>
<organism evidence="11 12">
    <name type="scientific">Fusibacter ferrireducens</name>
    <dbReference type="NCBI Taxonomy" id="2785058"/>
    <lineage>
        <taxon>Bacteria</taxon>
        <taxon>Bacillati</taxon>
        <taxon>Bacillota</taxon>
        <taxon>Clostridia</taxon>
        <taxon>Eubacteriales</taxon>
        <taxon>Eubacteriales Family XII. Incertae Sedis</taxon>
        <taxon>Fusibacter</taxon>
    </lineage>
</organism>
<dbReference type="InterPro" id="IPR036097">
    <property type="entry name" value="HisK_dim/P_sf"/>
</dbReference>
<dbReference type="InterPro" id="IPR035965">
    <property type="entry name" value="PAS-like_dom_sf"/>
</dbReference>
<evidence type="ECO:0000256" key="5">
    <source>
        <dbReference type="ARBA" id="ARBA00022741"/>
    </source>
</evidence>
<evidence type="ECO:0000256" key="4">
    <source>
        <dbReference type="ARBA" id="ARBA00022679"/>
    </source>
</evidence>
<dbReference type="RefSeq" id="WP_194700628.1">
    <property type="nucleotide sequence ID" value="NZ_JADKNH010000002.1"/>
</dbReference>
<dbReference type="EC" id="2.7.13.3" evidence="2"/>
<dbReference type="CDD" id="cd13704">
    <property type="entry name" value="PBP2_HisK"/>
    <property type="match status" value="1"/>
</dbReference>
<evidence type="ECO:0000256" key="1">
    <source>
        <dbReference type="ARBA" id="ARBA00000085"/>
    </source>
</evidence>
<keyword evidence="5" id="KW-0547">Nucleotide-binding</keyword>
<keyword evidence="9" id="KW-0472">Membrane</keyword>
<dbReference type="Gene3D" id="3.40.190.10">
    <property type="entry name" value="Periplasmic binding protein-like II"/>
    <property type="match status" value="2"/>
</dbReference>
<comment type="caution">
    <text evidence="11">The sequence shown here is derived from an EMBL/GenBank/DDBJ whole genome shotgun (WGS) entry which is preliminary data.</text>
</comment>
<keyword evidence="9" id="KW-0812">Transmembrane</keyword>
<keyword evidence="3" id="KW-0597">Phosphoprotein</keyword>
<dbReference type="Pfam" id="PF02518">
    <property type="entry name" value="HATPase_c"/>
    <property type="match status" value="1"/>
</dbReference>
<evidence type="ECO:0000256" key="7">
    <source>
        <dbReference type="ARBA" id="ARBA00022840"/>
    </source>
</evidence>
<dbReference type="InterPro" id="IPR001638">
    <property type="entry name" value="Solute-binding_3/MltF_N"/>
</dbReference>
<name>A0ABR9ZPK4_9FIRM</name>
<dbReference type="InterPro" id="IPR003594">
    <property type="entry name" value="HATPase_dom"/>
</dbReference>
<dbReference type="SMART" id="SM00388">
    <property type="entry name" value="HisKA"/>
    <property type="match status" value="1"/>
</dbReference>
<feature type="transmembrane region" description="Helical" evidence="9">
    <location>
        <begin position="288"/>
        <end position="309"/>
    </location>
</feature>
<keyword evidence="7" id="KW-0067">ATP-binding</keyword>
<dbReference type="PANTHER" id="PTHR43065:SF46">
    <property type="entry name" value="C4-DICARBOXYLATE TRANSPORT SENSOR PROTEIN DCTB"/>
    <property type="match status" value="1"/>
</dbReference>
<comment type="catalytic activity">
    <reaction evidence="1">
        <text>ATP + protein L-histidine = ADP + protein N-phospho-L-histidine.</text>
        <dbReference type="EC" id="2.7.13.3"/>
    </reaction>
</comment>
<dbReference type="EMBL" id="JADKNH010000002">
    <property type="protein sequence ID" value="MBF4692396.1"/>
    <property type="molecule type" value="Genomic_DNA"/>
</dbReference>
<dbReference type="SUPFAM" id="SSF47384">
    <property type="entry name" value="Homodimeric domain of signal transducing histidine kinase"/>
    <property type="match status" value="1"/>
</dbReference>
<dbReference type="Gene3D" id="3.30.450.20">
    <property type="entry name" value="PAS domain"/>
    <property type="match status" value="1"/>
</dbReference>
<dbReference type="SMART" id="SM00387">
    <property type="entry name" value="HATPase_c"/>
    <property type="match status" value="1"/>
</dbReference>
<dbReference type="PANTHER" id="PTHR43065">
    <property type="entry name" value="SENSOR HISTIDINE KINASE"/>
    <property type="match status" value="1"/>
</dbReference>
<dbReference type="Pfam" id="PF00512">
    <property type="entry name" value="HisKA"/>
    <property type="match status" value="1"/>
</dbReference>
<dbReference type="SUPFAM" id="SSF53850">
    <property type="entry name" value="Periplasmic binding protein-like II"/>
    <property type="match status" value="1"/>
</dbReference>
<evidence type="ECO:0000256" key="2">
    <source>
        <dbReference type="ARBA" id="ARBA00012438"/>
    </source>
</evidence>
<evidence type="ECO:0000256" key="6">
    <source>
        <dbReference type="ARBA" id="ARBA00022777"/>
    </source>
</evidence>
<dbReference type="Proteomes" id="UP000614200">
    <property type="component" value="Unassembled WGS sequence"/>
</dbReference>
<evidence type="ECO:0000259" key="10">
    <source>
        <dbReference type="PROSITE" id="PS50109"/>
    </source>
</evidence>
<evidence type="ECO:0000256" key="8">
    <source>
        <dbReference type="ARBA" id="ARBA00023012"/>
    </source>
</evidence>
<dbReference type="SMART" id="SM00062">
    <property type="entry name" value="PBPb"/>
    <property type="match status" value="1"/>
</dbReference>
<evidence type="ECO:0000256" key="3">
    <source>
        <dbReference type="ARBA" id="ARBA00022553"/>
    </source>
</evidence>
<dbReference type="SUPFAM" id="SSF55874">
    <property type="entry name" value="ATPase domain of HSP90 chaperone/DNA topoisomerase II/histidine kinase"/>
    <property type="match status" value="1"/>
</dbReference>
<proteinExistence type="predicted"/>
<dbReference type="InterPro" id="IPR005467">
    <property type="entry name" value="His_kinase_dom"/>
</dbReference>